<sequence length="421" mass="45815">MADYYPLLSRAIAGLPENTPETRRAIYDRARVVLLQQLRAVDPPLSEADIEREQIALDDVIARIESEYAPPVRDDPLEPRFDEAAEMPPAYGDDQNAYANEGTYDSEPAGYGADSYPPAEPPGVPSDQGISPRVADERPARPRLSTTRSNRDGGERRRTLIVAGVLGLVIAAIAGTALWLRQEAPTPGQEQEQAQTQTEPGEQPPGETKFNDRIGGPPPEEAPPAQPRPQQQATPPGGTVAVSQRAILYEESADANQAPRVTGGRAVWRLDSVNPGEGQPLETVVRAEVTVPEAGLTLYLTFRRNTDETLPASHTVEMTFESTDPERTVREVGVPQLKTDEASRGTPLAGLPVPVTPNFFLIGLSNLASDVERNTELLRSRSWLDIPLRYASGRRAVLAFEKGLSGEQTLEAALRAWQGQQ</sequence>
<keyword evidence="2" id="KW-0472">Membrane</keyword>
<accession>A0A841KAP1</accession>
<feature type="compositionally biased region" description="Basic and acidic residues" evidence="1">
    <location>
        <begin position="67"/>
        <end position="83"/>
    </location>
</feature>
<name>A0A841KAP1_9HYPH</name>
<dbReference type="Proteomes" id="UP000588017">
    <property type="component" value="Unassembled WGS sequence"/>
</dbReference>
<feature type="region of interest" description="Disordered" evidence="1">
    <location>
        <begin position="184"/>
        <end position="240"/>
    </location>
</feature>
<comment type="caution">
    <text evidence="3">The sequence shown here is derived from an EMBL/GenBank/DDBJ whole genome shotgun (WGS) entry which is preliminary data.</text>
</comment>
<dbReference type="AlphaFoldDB" id="A0A841KAP1"/>
<proteinExistence type="predicted"/>
<evidence type="ECO:0000256" key="2">
    <source>
        <dbReference type="SAM" id="Phobius"/>
    </source>
</evidence>
<feature type="region of interest" description="Disordered" evidence="1">
    <location>
        <begin position="67"/>
        <end position="155"/>
    </location>
</feature>
<feature type="compositionally biased region" description="Low complexity" evidence="1">
    <location>
        <begin position="228"/>
        <end position="239"/>
    </location>
</feature>
<gene>
    <name evidence="3" type="ORF">HNQ73_001567</name>
</gene>
<evidence type="ECO:0000256" key="1">
    <source>
        <dbReference type="SAM" id="MobiDB-lite"/>
    </source>
</evidence>
<dbReference type="EMBL" id="JACHEH010000003">
    <property type="protein sequence ID" value="MBB6167944.1"/>
    <property type="molecule type" value="Genomic_DNA"/>
</dbReference>
<keyword evidence="2" id="KW-1133">Transmembrane helix</keyword>
<reference evidence="3 4" key="1">
    <citation type="submission" date="2020-08" db="EMBL/GenBank/DDBJ databases">
        <title>Genomic Encyclopedia of Type Strains, Phase IV (KMG-IV): sequencing the most valuable type-strain genomes for metagenomic binning, comparative biology and taxonomic classification.</title>
        <authorList>
            <person name="Goeker M."/>
        </authorList>
    </citation>
    <scope>NUCLEOTIDE SEQUENCE [LARGE SCALE GENOMIC DNA]</scope>
    <source>
        <strain evidence="3 4">DSM 101465</strain>
    </source>
</reference>
<evidence type="ECO:0000313" key="3">
    <source>
        <dbReference type="EMBL" id="MBB6167944.1"/>
    </source>
</evidence>
<evidence type="ECO:0000313" key="4">
    <source>
        <dbReference type="Proteomes" id="UP000588017"/>
    </source>
</evidence>
<keyword evidence="4" id="KW-1185">Reference proteome</keyword>
<protein>
    <submittedName>
        <fullName evidence="3">Uncharacterized protein</fullName>
    </submittedName>
</protein>
<feature type="compositionally biased region" description="Pro residues" evidence="1">
    <location>
        <begin position="216"/>
        <end position="227"/>
    </location>
</feature>
<dbReference type="RefSeq" id="WP_183333934.1">
    <property type="nucleotide sequence ID" value="NZ_BMHX01000003.1"/>
</dbReference>
<organism evidence="3 4">
    <name type="scientific">Chelatococcus composti</name>
    <dbReference type="NCBI Taxonomy" id="1743235"/>
    <lineage>
        <taxon>Bacteria</taxon>
        <taxon>Pseudomonadati</taxon>
        <taxon>Pseudomonadota</taxon>
        <taxon>Alphaproteobacteria</taxon>
        <taxon>Hyphomicrobiales</taxon>
        <taxon>Chelatococcaceae</taxon>
        <taxon>Chelatococcus</taxon>
    </lineage>
</organism>
<feature type="compositionally biased region" description="Low complexity" evidence="1">
    <location>
        <begin position="184"/>
        <end position="208"/>
    </location>
</feature>
<feature type="transmembrane region" description="Helical" evidence="2">
    <location>
        <begin position="160"/>
        <end position="180"/>
    </location>
</feature>
<keyword evidence="2" id="KW-0812">Transmembrane</keyword>